<feature type="compositionally biased region" description="Low complexity" evidence="1">
    <location>
        <begin position="150"/>
        <end position="161"/>
    </location>
</feature>
<reference evidence="2 3" key="1">
    <citation type="submission" date="2019-12" db="EMBL/GenBank/DDBJ databases">
        <title>Draft genome sequence of the ascomycete Xylaria multiplex DSM 110363.</title>
        <authorList>
            <person name="Buettner E."/>
            <person name="Kellner H."/>
        </authorList>
    </citation>
    <scope>NUCLEOTIDE SEQUENCE [LARGE SCALE GENOMIC DNA]</scope>
    <source>
        <strain evidence="2 3">DSM 110363</strain>
    </source>
</reference>
<organism evidence="2 3">
    <name type="scientific">Xylaria multiplex</name>
    <dbReference type="NCBI Taxonomy" id="323545"/>
    <lineage>
        <taxon>Eukaryota</taxon>
        <taxon>Fungi</taxon>
        <taxon>Dikarya</taxon>
        <taxon>Ascomycota</taxon>
        <taxon>Pezizomycotina</taxon>
        <taxon>Sordariomycetes</taxon>
        <taxon>Xylariomycetidae</taxon>
        <taxon>Xylariales</taxon>
        <taxon>Xylariaceae</taxon>
        <taxon>Xylaria</taxon>
    </lineage>
</organism>
<name>A0A7C8IJN0_9PEZI</name>
<dbReference type="Proteomes" id="UP000481858">
    <property type="component" value="Unassembled WGS sequence"/>
</dbReference>
<keyword evidence="3" id="KW-1185">Reference proteome</keyword>
<evidence type="ECO:0000313" key="2">
    <source>
        <dbReference type="EMBL" id="KAF2965261.1"/>
    </source>
</evidence>
<dbReference type="OrthoDB" id="4736166at2759"/>
<dbReference type="AlphaFoldDB" id="A0A7C8IJN0"/>
<evidence type="ECO:0000256" key="1">
    <source>
        <dbReference type="SAM" id="MobiDB-lite"/>
    </source>
</evidence>
<sequence>MANNIDFRAFELRNLWAEASIQLNGVVKTIKLTTRTFSMLGPDGEGYFGRCSASVLGKNTEFIGDESNPNRIYLGNPSDIEQETNGVINYTLGQRLRVLRPGYSGELNISPTGFGTSMNNAKNHVAVNIGQRPATNNPTTPSDAQSQGTSQSASPASVAQSLDIVPQGEFNSS</sequence>
<proteinExistence type="predicted"/>
<protein>
    <submittedName>
        <fullName evidence="2">Uncharacterized protein</fullName>
    </submittedName>
</protein>
<feature type="region of interest" description="Disordered" evidence="1">
    <location>
        <begin position="131"/>
        <end position="173"/>
    </location>
</feature>
<dbReference type="InParanoid" id="A0A7C8IJN0"/>
<dbReference type="EMBL" id="WUBL01000121">
    <property type="protein sequence ID" value="KAF2965261.1"/>
    <property type="molecule type" value="Genomic_DNA"/>
</dbReference>
<comment type="caution">
    <text evidence="2">The sequence shown here is derived from an EMBL/GenBank/DDBJ whole genome shotgun (WGS) entry which is preliminary data.</text>
</comment>
<feature type="compositionally biased region" description="Polar residues" evidence="1">
    <location>
        <begin position="133"/>
        <end position="149"/>
    </location>
</feature>
<accession>A0A7C8IJN0</accession>
<gene>
    <name evidence="2" type="ORF">GQX73_g8315</name>
</gene>
<evidence type="ECO:0000313" key="3">
    <source>
        <dbReference type="Proteomes" id="UP000481858"/>
    </source>
</evidence>